<dbReference type="RefSeq" id="WP_279299747.1">
    <property type="nucleotide sequence ID" value="NZ_JAOTIF010000032.1"/>
</dbReference>
<dbReference type="SUPFAM" id="SSF56925">
    <property type="entry name" value="OMPA-like"/>
    <property type="match status" value="1"/>
</dbReference>
<evidence type="ECO:0000256" key="1">
    <source>
        <dbReference type="SAM" id="SignalP"/>
    </source>
</evidence>
<reference evidence="2" key="2">
    <citation type="submission" date="2023-04" db="EMBL/GenBank/DDBJ databases">
        <title>Paracnuella aquatica gen. nov., sp. nov., a member of the family Chitinophagaceae isolated from a hot spring.</title>
        <authorList>
            <person name="Wang C."/>
        </authorList>
    </citation>
    <scope>NUCLEOTIDE SEQUENCE</scope>
    <source>
        <strain evidence="2">LB-8</strain>
    </source>
</reference>
<feature type="signal peptide" evidence="1">
    <location>
        <begin position="1"/>
        <end position="19"/>
    </location>
</feature>
<feature type="chain" id="PRO_5040921462" description="Outer membrane protein beta-barrel domain-containing protein" evidence="1">
    <location>
        <begin position="20"/>
        <end position="216"/>
    </location>
</feature>
<comment type="caution">
    <text evidence="2">The sequence shown here is derived from an EMBL/GenBank/DDBJ whole genome shotgun (WGS) entry which is preliminary data.</text>
</comment>
<dbReference type="Proteomes" id="UP001155483">
    <property type="component" value="Unassembled WGS sequence"/>
</dbReference>
<organism evidence="2 3">
    <name type="scientific">Paraflavisolibacter caeni</name>
    <dbReference type="NCBI Taxonomy" id="2982496"/>
    <lineage>
        <taxon>Bacteria</taxon>
        <taxon>Pseudomonadati</taxon>
        <taxon>Bacteroidota</taxon>
        <taxon>Chitinophagia</taxon>
        <taxon>Chitinophagales</taxon>
        <taxon>Chitinophagaceae</taxon>
        <taxon>Paraflavisolibacter</taxon>
    </lineage>
</organism>
<reference evidence="2" key="1">
    <citation type="submission" date="2022-09" db="EMBL/GenBank/DDBJ databases">
        <authorList>
            <person name="Yuan C."/>
            <person name="Ke Z."/>
        </authorList>
    </citation>
    <scope>NUCLEOTIDE SEQUENCE</scope>
    <source>
        <strain evidence="2">LB-8</strain>
    </source>
</reference>
<gene>
    <name evidence="2" type="ORF">OCK74_24535</name>
</gene>
<evidence type="ECO:0008006" key="4">
    <source>
        <dbReference type="Google" id="ProtNLM"/>
    </source>
</evidence>
<name>A0A9X2Y0D3_9BACT</name>
<sequence length="216" mass="23907">MKKFYFLLLLSTTTLLTSAQSLRINGYGAYVFEDGYDSFYDNNNYYKGQVDGGFQGGVGIEYLFTPQYCIEMMYLRRSTHAPTNFKSGVASQQKDINFDLVHDYVMLGSDGHMSSHDGKVEGYVGIFAGLLFASLDNPENNDHASSTKFAWAIRGGCNIWASDKFGIKLQTQLISSLRSAGGDFYFDPYGNPVGLSTYSSLFQFGLGGGLTYRIGK</sequence>
<keyword evidence="1" id="KW-0732">Signal</keyword>
<dbReference type="EMBL" id="JAOTIF010000032">
    <property type="protein sequence ID" value="MCU7552310.1"/>
    <property type="molecule type" value="Genomic_DNA"/>
</dbReference>
<proteinExistence type="predicted"/>
<evidence type="ECO:0000313" key="2">
    <source>
        <dbReference type="EMBL" id="MCU7552310.1"/>
    </source>
</evidence>
<keyword evidence="3" id="KW-1185">Reference proteome</keyword>
<protein>
    <recommendedName>
        <fullName evidence="4">Outer membrane protein beta-barrel domain-containing protein</fullName>
    </recommendedName>
</protein>
<dbReference type="InterPro" id="IPR011250">
    <property type="entry name" value="OMP/PagP_B-barrel"/>
</dbReference>
<dbReference type="AlphaFoldDB" id="A0A9X2Y0D3"/>
<dbReference type="Gene3D" id="2.40.160.20">
    <property type="match status" value="1"/>
</dbReference>
<accession>A0A9X2Y0D3</accession>
<evidence type="ECO:0000313" key="3">
    <source>
        <dbReference type="Proteomes" id="UP001155483"/>
    </source>
</evidence>